<feature type="region of interest" description="Disordered" evidence="1">
    <location>
        <begin position="155"/>
        <end position="194"/>
    </location>
</feature>
<dbReference type="GO" id="GO:0016491">
    <property type="term" value="F:oxidoreductase activity"/>
    <property type="evidence" value="ECO:0007669"/>
    <property type="project" value="TreeGrafter"/>
</dbReference>
<dbReference type="Proteomes" id="UP000308092">
    <property type="component" value="Unassembled WGS sequence"/>
</dbReference>
<dbReference type="AlphaFoldDB" id="A0A4S3JM48"/>
<dbReference type="GeneID" id="54327396"/>
<keyword evidence="5" id="KW-1185">Reference proteome</keyword>
<dbReference type="Gene3D" id="3.40.50.720">
    <property type="entry name" value="NAD(P)-binding Rossmann-like Domain"/>
    <property type="match status" value="1"/>
</dbReference>
<evidence type="ECO:0000259" key="2">
    <source>
        <dbReference type="Pfam" id="PF01408"/>
    </source>
</evidence>
<comment type="caution">
    <text evidence="4">The sequence shown here is derived from an EMBL/GenBank/DDBJ whole genome shotgun (WGS) entry which is preliminary data.</text>
</comment>
<feature type="compositionally biased region" description="Low complexity" evidence="1">
    <location>
        <begin position="174"/>
        <end position="194"/>
    </location>
</feature>
<evidence type="ECO:0000313" key="4">
    <source>
        <dbReference type="EMBL" id="THC96490.1"/>
    </source>
</evidence>
<dbReference type="Gene3D" id="3.30.360.10">
    <property type="entry name" value="Dihydrodipicolinate Reductase, domain 2"/>
    <property type="match status" value="1"/>
</dbReference>
<proteinExistence type="predicted"/>
<name>A0A4S3JM48_9EURO</name>
<dbReference type="InterPro" id="IPR000683">
    <property type="entry name" value="Gfo/Idh/MocA-like_OxRdtase_N"/>
</dbReference>
<evidence type="ECO:0000256" key="1">
    <source>
        <dbReference type="SAM" id="MobiDB-lite"/>
    </source>
</evidence>
<dbReference type="RefSeq" id="XP_033428170.1">
    <property type="nucleotide sequence ID" value="XM_033569364.1"/>
</dbReference>
<dbReference type="PANTHER" id="PTHR42840">
    <property type="entry name" value="NAD(P)-BINDING ROSSMANN-FOLD SUPERFAMILY PROTEIN-RELATED"/>
    <property type="match status" value="1"/>
</dbReference>
<dbReference type="InterPro" id="IPR036291">
    <property type="entry name" value="NAD(P)-bd_dom_sf"/>
</dbReference>
<dbReference type="GO" id="GO:0000166">
    <property type="term" value="F:nucleotide binding"/>
    <property type="evidence" value="ECO:0007669"/>
    <property type="project" value="InterPro"/>
</dbReference>
<dbReference type="GO" id="GO:0006740">
    <property type="term" value="P:NADPH regeneration"/>
    <property type="evidence" value="ECO:0007669"/>
    <property type="project" value="TreeGrafter"/>
</dbReference>
<evidence type="ECO:0000313" key="6">
    <source>
        <dbReference type="Proteomes" id="UP000324241"/>
    </source>
</evidence>
<dbReference type="GO" id="GO:0005737">
    <property type="term" value="C:cytoplasm"/>
    <property type="evidence" value="ECO:0007669"/>
    <property type="project" value="TreeGrafter"/>
</dbReference>
<reference evidence="3 6" key="2">
    <citation type="submission" date="2019-08" db="EMBL/GenBank/DDBJ databases">
        <title>The genome sequence of a newly discovered highly antifungal drug resistant Aspergillus species, Aspergillus tanneri NIH 1004.</title>
        <authorList>
            <person name="Mounaud S."/>
            <person name="Singh I."/>
            <person name="Joardar V."/>
            <person name="Pakala S."/>
            <person name="Pakala S."/>
            <person name="Venepally P."/>
            <person name="Chung J.K."/>
            <person name="Losada L."/>
            <person name="Nierman W.C."/>
        </authorList>
    </citation>
    <scope>NUCLEOTIDE SEQUENCE [LARGE SCALE GENOMIC DNA]</scope>
    <source>
        <strain evidence="3 6">NIH1004</strain>
    </source>
</reference>
<organism evidence="4 5">
    <name type="scientific">Aspergillus tanneri</name>
    <dbReference type="NCBI Taxonomy" id="1220188"/>
    <lineage>
        <taxon>Eukaryota</taxon>
        <taxon>Fungi</taxon>
        <taxon>Dikarya</taxon>
        <taxon>Ascomycota</taxon>
        <taxon>Pezizomycotina</taxon>
        <taxon>Eurotiomycetes</taxon>
        <taxon>Eurotiomycetidae</taxon>
        <taxon>Eurotiales</taxon>
        <taxon>Aspergillaceae</taxon>
        <taxon>Aspergillus</taxon>
        <taxon>Aspergillus subgen. Circumdati</taxon>
    </lineage>
</organism>
<sequence length="375" mass="41565">MTQTVLSVGILTDKSITLYLPILQSLPTYQVILIYDASPSPPSPNPNGPPLASTPEAVLTHPSIDLILNFLPAAQREQFTIAALSSNKHVMVENPVSVSLPSAHRILDAERHSQGRVFVASARRYAPCFETFKSEVSTMGRIYYARCRNIVGVGQGKTRSSPSHMVERQHLDVSSSSSSPSSLTTPTSSQDTSSSTWNLLQEVFPGQELTPERIVLSRLLTGRACYDLSLMREAFGAPDAVSNISVNEPFYSAVFHYSDEYPFTLTYDTGEDAVPRCDAQLTVYGENKTVTLQYGPDPVSIRVEMADEKGELRAQEMFNTREDVYRCELDAMHAFLTQGEETKTTTVDSIKDLKVFRTIFEQFDRQCGTIRTPLG</sequence>
<evidence type="ECO:0000313" key="5">
    <source>
        <dbReference type="Proteomes" id="UP000308092"/>
    </source>
</evidence>
<dbReference type="Pfam" id="PF01408">
    <property type="entry name" value="GFO_IDH_MocA"/>
    <property type="match status" value="1"/>
</dbReference>
<dbReference type="Proteomes" id="UP000324241">
    <property type="component" value="Unassembled WGS sequence"/>
</dbReference>
<evidence type="ECO:0000313" key="3">
    <source>
        <dbReference type="EMBL" id="KAA8648809.1"/>
    </source>
</evidence>
<feature type="domain" description="Gfo/Idh/MocA-like oxidoreductase N-terminal" evidence="2">
    <location>
        <begin position="21"/>
        <end position="120"/>
    </location>
</feature>
<dbReference type="PANTHER" id="PTHR42840:SF7">
    <property type="entry name" value="BINDING ROSSMANN FOLD OXIDOREDUCTASE, PUTATIVE (AFU_ORTHOLOGUE AFUA_4G10190)-RELATED"/>
    <property type="match status" value="1"/>
</dbReference>
<dbReference type="VEuPathDB" id="FungiDB:EYZ11_004034"/>
<accession>A0A4S3JM48</accession>
<protein>
    <recommendedName>
        <fullName evidence="2">Gfo/Idh/MocA-like oxidoreductase N-terminal domain-containing protein</fullName>
    </recommendedName>
</protein>
<dbReference type="SUPFAM" id="SSF51735">
    <property type="entry name" value="NAD(P)-binding Rossmann-fold domains"/>
    <property type="match status" value="1"/>
</dbReference>
<dbReference type="OrthoDB" id="64915at2759"/>
<gene>
    <name evidence="3" type="ORF">ATNIH1004_004694</name>
    <name evidence="4" type="ORF">EYZ11_004034</name>
</gene>
<dbReference type="EMBL" id="SOSA01000111">
    <property type="protein sequence ID" value="THC96490.1"/>
    <property type="molecule type" value="Genomic_DNA"/>
</dbReference>
<reference evidence="4 5" key="1">
    <citation type="submission" date="2019-03" db="EMBL/GenBank/DDBJ databases">
        <title>The genome sequence of a newly discovered highly antifungal drug resistant Aspergillus species, Aspergillus tanneri NIH 1004.</title>
        <authorList>
            <person name="Mounaud S."/>
            <person name="Singh I."/>
            <person name="Joardar V."/>
            <person name="Pakala S."/>
            <person name="Pakala S."/>
            <person name="Venepally P."/>
            <person name="Hoover J."/>
            <person name="Nierman W."/>
            <person name="Chung J."/>
            <person name="Losada L."/>
        </authorList>
    </citation>
    <scope>NUCLEOTIDE SEQUENCE [LARGE SCALE GENOMIC DNA]</scope>
    <source>
        <strain evidence="4 5">NIH1004</strain>
    </source>
</reference>
<dbReference type="EMBL" id="QUQM01000003">
    <property type="protein sequence ID" value="KAA8648809.1"/>
    <property type="molecule type" value="Genomic_DNA"/>
</dbReference>
<dbReference type="STRING" id="1220188.A0A4S3JM48"/>